<dbReference type="OrthoDB" id="7767370at2"/>
<evidence type="ECO:0000313" key="3">
    <source>
        <dbReference type="Proteomes" id="UP000295357"/>
    </source>
</evidence>
<dbReference type="Proteomes" id="UP000295357">
    <property type="component" value="Unassembled WGS sequence"/>
</dbReference>
<evidence type="ECO:0008006" key="4">
    <source>
        <dbReference type="Google" id="ProtNLM"/>
    </source>
</evidence>
<feature type="signal peptide" evidence="1">
    <location>
        <begin position="1"/>
        <end position="21"/>
    </location>
</feature>
<sequence>MHLLKIGTVLLLGGLLHPLHAAGPTSEAEAHAEYVFSHRPVWVSADGAWRVSVNPQGELLREAQASKPTVQRIQLGPGVRAVASHGPGLKVWVLGENGCLLQVDFSGPTPKRQTEPGAKCPALDEAGSDDLPSYFSGALAVSADGQLLAHSGSEGDQSVTVLDLRNKKKPMRTLWPALPAVALRFEDDGQRLAVLTQERGEAWEDIPGPSSLQWSRWDLRSGALWNEAQRAGHLGELRQHLHSASAWQQFWLDAQGEVQALDTHSCPVRVHSWPLKNEAAIESLSADPLGRWLAVLAAPTQAKTQRLLWLDARTGRTLHISELPLPRGAQGVAVQAHAQGLLLRRASAVQRSGEQYDHSPWRLQPWQNLPLPPAVAALAPRETSPTAPCREAKEAPLARQPERIAQPGKILWTLELDPRKAWDEARKGPCNRLDWYADYQHPDRTPRRWGLSPQGQLFVDQGDELHQLDPGTGKLLARWPTPRPTGVCSTPSFARAQFLNWQGDTLSLRPFAAQWDPKARQTLEQRPGWRVVTAVWLGDQVLARWVKGKQAEQHLYRTDASGRWTQAAQRKGIAQGVGMPWFEGDDGHNSAIGWHELMPGPAAIDNIEREERGVRAGPRWSAGRYDSVRAEQDGRLLLWDGVSGASANVGQLVDLGQGRAVSLAGARLTLYQLREGEQSALRWEQQGRPDGDSPWIDALWWDEPKLLLLARHGGTLVALRPPLP</sequence>
<dbReference type="InterPro" id="IPR011044">
    <property type="entry name" value="Quino_amine_DH_bsu"/>
</dbReference>
<evidence type="ECO:0000313" key="2">
    <source>
        <dbReference type="EMBL" id="TDP09236.1"/>
    </source>
</evidence>
<reference evidence="2 3" key="1">
    <citation type="submission" date="2019-03" db="EMBL/GenBank/DDBJ databases">
        <title>Genomic Encyclopedia of Type Strains, Phase IV (KMG-IV): sequencing the most valuable type-strain genomes for metagenomic binning, comparative biology and taxonomic classification.</title>
        <authorList>
            <person name="Goeker M."/>
        </authorList>
    </citation>
    <scope>NUCLEOTIDE SEQUENCE [LARGE SCALE GENOMIC DNA]</scope>
    <source>
        <strain evidence="2 3">DSM 25082</strain>
    </source>
</reference>
<dbReference type="RefSeq" id="WP_133603862.1">
    <property type="nucleotide sequence ID" value="NZ_JAUFPJ010000003.1"/>
</dbReference>
<keyword evidence="1" id="KW-0732">Signal</keyword>
<accession>A0A4R6N348</accession>
<dbReference type="EMBL" id="SNXE01000005">
    <property type="protein sequence ID" value="TDP09236.1"/>
    <property type="molecule type" value="Genomic_DNA"/>
</dbReference>
<protein>
    <recommendedName>
        <fullName evidence="4">WD40 repeat protein</fullName>
    </recommendedName>
</protein>
<keyword evidence="3" id="KW-1185">Reference proteome</keyword>
<evidence type="ECO:0000256" key="1">
    <source>
        <dbReference type="SAM" id="SignalP"/>
    </source>
</evidence>
<proteinExistence type="predicted"/>
<comment type="caution">
    <text evidence="2">The sequence shown here is derived from an EMBL/GenBank/DDBJ whole genome shotgun (WGS) entry which is preliminary data.</text>
</comment>
<feature type="chain" id="PRO_5020964966" description="WD40 repeat protein" evidence="1">
    <location>
        <begin position="22"/>
        <end position="724"/>
    </location>
</feature>
<name>A0A4R6N348_9BURK</name>
<dbReference type="AlphaFoldDB" id="A0A4R6N348"/>
<dbReference type="SUPFAM" id="SSF50969">
    <property type="entry name" value="YVTN repeat-like/Quinoprotein amine dehydrogenase"/>
    <property type="match status" value="1"/>
</dbReference>
<organism evidence="2 3">
    <name type="scientific">Roseateles asaccharophilus</name>
    <dbReference type="NCBI Taxonomy" id="582607"/>
    <lineage>
        <taxon>Bacteria</taxon>
        <taxon>Pseudomonadati</taxon>
        <taxon>Pseudomonadota</taxon>
        <taxon>Betaproteobacteria</taxon>
        <taxon>Burkholderiales</taxon>
        <taxon>Sphaerotilaceae</taxon>
        <taxon>Roseateles</taxon>
    </lineage>
</organism>
<gene>
    <name evidence="2" type="ORF">DFR39_10572</name>
</gene>